<dbReference type="SUPFAM" id="SSF81383">
    <property type="entry name" value="F-box domain"/>
    <property type="match status" value="1"/>
</dbReference>
<keyword evidence="4" id="KW-1185">Reference proteome</keyword>
<dbReference type="OrthoDB" id="5334391at2759"/>
<gene>
    <name evidence="3" type="ORF">UCDDA912_g05186</name>
</gene>
<feature type="compositionally biased region" description="Gly residues" evidence="1">
    <location>
        <begin position="616"/>
        <end position="626"/>
    </location>
</feature>
<protein>
    <submittedName>
        <fullName evidence="3">Putative f-box domain-containing protein</fullName>
    </submittedName>
</protein>
<organism evidence="3 4">
    <name type="scientific">Diaporthe ampelina</name>
    <dbReference type="NCBI Taxonomy" id="1214573"/>
    <lineage>
        <taxon>Eukaryota</taxon>
        <taxon>Fungi</taxon>
        <taxon>Dikarya</taxon>
        <taxon>Ascomycota</taxon>
        <taxon>Pezizomycotina</taxon>
        <taxon>Sordariomycetes</taxon>
        <taxon>Sordariomycetidae</taxon>
        <taxon>Diaporthales</taxon>
        <taxon>Diaporthaceae</taxon>
        <taxon>Diaporthe</taxon>
    </lineage>
</organism>
<feature type="region of interest" description="Disordered" evidence="1">
    <location>
        <begin position="602"/>
        <end position="630"/>
    </location>
</feature>
<dbReference type="CDD" id="cd09917">
    <property type="entry name" value="F-box_SF"/>
    <property type="match status" value="1"/>
</dbReference>
<feature type="region of interest" description="Disordered" evidence="1">
    <location>
        <begin position="485"/>
        <end position="531"/>
    </location>
</feature>
<evidence type="ECO:0000313" key="4">
    <source>
        <dbReference type="Proteomes" id="UP000034680"/>
    </source>
</evidence>
<feature type="region of interest" description="Disordered" evidence="1">
    <location>
        <begin position="650"/>
        <end position="679"/>
    </location>
</feature>
<evidence type="ECO:0000256" key="1">
    <source>
        <dbReference type="SAM" id="MobiDB-lite"/>
    </source>
</evidence>
<comment type="caution">
    <text evidence="3">The sequence shown here is derived from an EMBL/GenBank/DDBJ whole genome shotgun (WGS) entry which is preliminary data.</text>
</comment>
<dbReference type="Proteomes" id="UP000034680">
    <property type="component" value="Unassembled WGS sequence"/>
</dbReference>
<feature type="compositionally biased region" description="Basic and acidic residues" evidence="1">
    <location>
        <begin position="669"/>
        <end position="679"/>
    </location>
</feature>
<feature type="region of interest" description="Disordered" evidence="1">
    <location>
        <begin position="68"/>
        <end position="101"/>
    </location>
</feature>
<dbReference type="Gene3D" id="1.20.1280.50">
    <property type="match status" value="1"/>
</dbReference>
<reference evidence="3 4" key="2">
    <citation type="submission" date="2015-05" db="EMBL/GenBank/DDBJ databases">
        <authorList>
            <person name="Morales-Cruz A."/>
            <person name="Amrine K.C."/>
            <person name="Cantu D."/>
        </authorList>
    </citation>
    <scope>NUCLEOTIDE SEQUENCE [LARGE SCALE GENOMIC DNA]</scope>
    <source>
        <strain evidence="3">DA912</strain>
    </source>
</reference>
<dbReference type="SMART" id="SM00256">
    <property type="entry name" value="FBOX"/>
    <property type="match status" value="1"/>
</dbReference>
<feature type="compositionally biased region" description="Low complexity" evidence="1">
    <location>
        <begin position="507"/>
        <end position="531"/>
    </location>
</feature>
<reference evidence="3 4" key="1">
    <citation type="submission" date="2015-05" db="EMBL/GenBank/DDBJ databases">
        <title>Distinctive expansion of gene families associated with plant cell wall degradation and secondary metabolism in the genomes of grapevine trunk pathogens.</title>
        <authorList>
            <person name="Lawrence D.P."/>
            <person name="Travadon R."/>
            <person name="Rolshausen P.E."/>
            <person name="Baumgartner K."/>
        </authorList>
    </citation>
    <scope>NUCLEOTIDE SEQUENCE [LARGE SCALE GENOMIC DNA]</scope>
    <source>
        <strain evidence="3">DA912</strain>
    </source>
</reference>
<dbReference type="EMBL" id="LCUC01000183">
    <property type="protein sequence ID" value="KKY34824.1"/>
    <property type="molecule type" value="Genomic_DNA"/>
</dbReference>
<dbReference type="InterPro" id="IPR001810">
    <property type="entry name" value="F-box_dom"/>
</dbReference>
<dbReference type="STRING" id="1214573.A0A0G2FLA8"/>
<dbReference type="InterPro" id="IPR036047">
    <property type="entry name" value="F-box-like_dom_sf"/>
</dbReference>
<dbReference type="AlphaFoldDB" id="A0A0G2FLA8"/>
<sequence length="720" mass="78822">MDIVELPRDLFLLVVAHLSARTIVLCRRVSRSWHGAFADPDLNLQLMKWHFPRCREMREAYLAGALGGPAPAGADKGQDTADGQGSRRRDENENEASGDGAKAFWSPDWTVTFANVARRYHHLRTATPWTVEAIKLGSTEYGPSRMFYAVAIWDRFLRLDDKTAPFHYPDPAWSYSQEDGLLIYHSAAHEDTTGVDQQTASCPWRLRDLETGQEVVVPFPQGEDRIVRRVRLCDRVLVLEWCEREAYHQLNDREECHRHFVTALDIVRVRSAATPGGKTPPRDHTAAVETWAVMHRCQFKTHFLGFPLNRHDRFFSAHTATHYAVYVWQPNRSLYNDDPIESVIVWDISARGQPRTIRRITWDTLAFYGVRQGSTPTLRSLGMDERNLYFLDEEHRWAEGGHSSLVPPRVHLVRSTGIPVVVPEIEATGTGGAEHAAGGDGAEVVVQGPRWVDQCGTNTDVSMPFCTRTSEARLGGSAEQQHTALVAGGGGGEWPTGSGGTWGGDGTVAAAPSSPAGGDRGSSRGSSRSKGLAGEIEAGIAAGTSRWPGWAPCWRHEDFPYLSVGEVVDFRAGVRVTARHCFMLETLSVHVRPSISVVELGVGGDDELGRDEGGSSSDGGGGGRDGGATDASAVAGMARLERKLRAGMARRKLQKRKARLGGDGGEAADGGREDDGEGAHEEVQFADDMWERLLGKGCISGDERWLIGEDGKGTLSVVRF</sequence>
<evidence type="ECO:0000313" key="3">
    <source>
        <dbReference type="EMBL" id="KKY34824.1"/>
    </source>
</evidence>
<feature type="compositionally biased region" description="Gly residues" evidence="1">
    <location>
        <begin position="487"/>
        <end position="506"/>
    </location>
</feature>
<feature type="compositionally biased region" description="Basic residues" evidence="1">
    <location>
        <begin position="650"/>
        <end position="659"/>
    </location>
</feature>
<name>A0A0G2FLA8_9PEZI</name>
<evidence type="ECO:0000259" key="2">
    <source>
        <dbReference type="SMART" id="SM00256"/>
    </source>
</evidence>
<feature type="domain" description="F-box" evidence="2">
    <location>
        <begin position="6"/>
        <end position="46"/>
    </location>
</feature>
<dbReference type="Pfam" id="PF12937">
    <property type="entry name" value="F-box-like"/>
    <property type="match status" value="1"/>
</dbReference>
<accession>A0A0G2FLA8</accession>
<proteinExistence type="predicted"/>